<evidence type="ECO:0000256" key="5">
    <source>
        <dbReference type="PROSITE-ProRule" id="PRU00108"/>
    </source>
</evidence>
<keyword evidence="4 5" id="KW-0539">Nucleus</keyword>
<dbReference type="PRINTS" id="PR00024">
    <property type="entry name" value="HOMEOBOX"/>
</dbReference>
<dbReference type="GO" id="GO:0005634">
    <property type="term" value="C:nucleus"/>
    <property type="evidence" value="ECO:0007669"/>
    <property type="project" value="UniProtKB-SubCell"/>
</dbReference>
<evidence type="ECO:0000256" key="6">
    <source>
        <dbReference type="RuleBase" id="RU000682"/>
    </source>
</evidence>
<comment type="subcellular location">
    <subcellularLocation>
        <location evidence="1 5 6">Nucleus</location>
    </subcellularLocation>
</comment>
<feature type="compositionally biased region" description="Basic and acidic residues" evidence="7">
    <location>
        <begin position="86"/>
        <end position="97"/>
    </location>
</feature>
<organism evidence="9 10">
    <name type="scientific">Setaria digitata</name>
    <dbReference type="NCBI Taxonomy" id="48799"/>
    <lineage>
        <taxon>Eukaryota</taxon>
        <taxon>Metazoa</taxon>
        <taxon>Ecdysozoa</taxon>
        <taxon>Nematoda</taxon>
        <taxon>Chromadorea</taxon>
        <taxon>Rhabditida</taxon>
        <taxon>Spirurina</taxon>
        <taxon>Spiruromorpha</taxon>
        <taxon>Filarioidea</taxon>
        <taxon>Setariidae</taxon>
        <taxon>Setaria</taxon>
    </lineage>
</organism>
<dbReference type="GO" id="GO:0000981">
    <property type="term" value="F:DNA-binding transcription factor activity, RNA polymerase II-specific"/>
    <property type="evidence" value="ECO:0007669"/>
    <property type="project" value="InterPro"/>
</dbReference>
<evidence type="ECO:0000313" key="9">
    <source>
        <dbReference type="Proteomes" id="UP000887581"/>
    </source>
</evidence>
<dbReference type="InterPro" id="IPR001356">
    <property type="entry name" value="HD"/>
</dbReference>
<dbReference type="InterPro" id="IPR000047">
    <property type="entry name" value="HTH_motif"/>
</dbReference>
<dbReference type="InterPro" id="IPR050394">
    <property type="entry name" value="Homeobox_NK-like"/>
</dbReference>
<feature type="region of interest" description="Disordered" evidence="7">
    <location>
        <begin position="68"/>
        <end position="112"/>
    </location>
</feature>
<protein>
    <submittedName>
        <fullName evidence="10">Homeobox domain-containing protein</fullName>
    </submittedName>
</protein>
<dbReference type="Proteomes" id="UP000887581">
    <property type="component" value="Unplaced"/>
</dbReference>
<dbReference type="InterPro" id="IPR009057">
    <property type="entry name" value="Homeodomain-like_sf"/>
</dbReference>
<reference evidence="10" key="1">
    <citation type="submission" date="2022-11" db="UniProtKB">
        <authorList>
            <consortium name="WormBaseParasite"/>
        </authorList>
    </citation>
    <scope>IDENTIFICATION</scope>
</reference>
<dbReference type="InterPro" id="IPR020479">
    <property type="entry name" value="HD_metazoa"/>
</dbReference>
<keyword evidence="3 5" id="KW-0371">Homeobox</keyword>
<proteinExistence type="predicted"/>
<accession>A0A915PL23</accession>
<dbReference type="PANTHER" id="PTHR24340">
    <property type="entry name" value="HOMEOBOX PROTEIN NKX"/>
    <property type="match status" value="1"/>
</dbReference>
<name>A0A915PL23_9BILA</name>
<dbReference type="PROSITE" id="PS50071">
    <property type="entry name" value="HOMEOBOX_2"/>
    <property type="match status" value="1"/>
</dbReference>
<dbReference type="CDD" id="cd00086">
    <property type="entry name" value="homeodomain"/>
    <property type="match status" value="1"/>
</dbReference>
<evidence type="ECO:0000259" key="8">
    <source>
        <dbReference type="PROSITE" id="PS50071"/>
    </source>
</evidence>
<dbReference type="InterPro" id="IPR017970">
    <property type="entry name" value="Homeobox_CS"/>
</dbReference>
<evidence type="ECO:0000256" key="2">
    <source>
        <dbReference type="ARBA" id="ARBA00023125"/>
    </source>
</evidence>
<evidence type="ECO:0000256" key="4">
    <source>
        <dbReference type="ARBA" id="ARBA00023242"/>
    </source>
</evidence>
<dbReference type="AlphaFoldDB" id="A0A915PL23"/>
<dbReference type="Pfam" id="PF00046">
    <property type="entry name" value="Homeodomain"/>
    <property type="match status" value="1"/>
</dbReference>
<evidence type="ECO:0000256" key="7">
    <source>
        <dbReference type="SAM" id="MobiDB-lite"/>
    </source>
</evidence>
<evidence type="ECO:0000256" key="3">
    <source>
        <dbReference type="ARBA" id="ARBA00023155"/>
    </source>
</evidence>
<dbReference type="GO" id="GO:0030154">
    <property type="term" value="P:cell differentiation"/>
    <property type="evidence" value="ECO:0007669"/>
    <property type="project" value="TreeGrafter"/>
</dbReference>
<dbReference type="SMART" id="SM00389">
    <property type="entry name" value="HOX"/>
    <property type="match status" value="1"/>
</dbReference>
<feature type="DNA-binding region" description="Homeobox" evidence="5">
    <location>
        <begin position="114"/>
        <end position="173"/>
    </location>
</feature>
<sequence length="337" mass="36139">MNLLDPRQLMMNPFTYSIVDPATIAILNTTSGTQSSNAGKIVTTTTNNLHGSNSSGNSSFRISDILDSNDEKANTSGENELSSLGEDERSGSTESHRSGCSPHSHSSIGCGKKARKARTIFTDKQLQELEATFDKQKYLSVQDRMDLAQRMGLSDTQVKTWYQNRRTKWKRQAAVGMDLLNEASNVAAIQQLLRTNPYWANYMAANALNHPRLFPLQAAPLPLGLPTATHSNLPTTASFVPLAIPAAPSSPIATASSSATVSATASNTVITGSTITAAAAASLPLAMFPFQVPTSSFTLNLVQSPPLSVTMERPKMEQSKSATPINTNVEVKSPEPK</sequence>
<feature type="region of interest" description="Disordered" evidence="7">
    <location>
        <begin position="312"/>
        <end position="337"/>
    </location>
</feature>
<dbReference type="GO" id="GO:0000978">
    <property type="term" value="F:RNA polymerase II cis-regulatory region sequence-specific DNA binding"/>
    <property type="evidence" value="ECO:0007669"/>
    <property type="project" value="TreeGrafter"/>
</dbReference>
<keyword evidence="9" id="KW-1185">Reference proteome</keyword>
<feature type="domain" description="Homeobox" evidence="8">
    <location>
        <begin position="112"/>
        <end position="172"/>
    </location>
</feature>
<evidence type="ECO:0000313" key="10">
    <source>
        <dbReference type="WBParaSite" id="sdigi.contig221.g6305.t1"/>
    </source>
</evidence>
<dbReference type="PROSITE" id="PS00027">
    <property type="entry name" value="HOMEOBOX_1"/>
    <property type="match status" value="1"/>
</dbReference>
<dbReference type="WBParaSite" id="sdigi.contig221.g6305.t1">
    <property type="protein sequence ID" value="sdigi.contig221.g6305.t1"/>
    <property type="gene ID" value="sdigi.contig221.g6305"/>
</dbReference>
<dbReference type="SUPFAM" id="SSF46689">
    <property type="entry name" value="Homeodomain-like"/>
    <property type="match status" value="1"/>
</dbReference>
<dbReference type="PRINTS" id="PR00031">
    <property type="entry name" value="HTHREPRESSR"/>
</dbReference>
<keyword evidence="2 5" id="KW-0238">DNA-binding</keyword>
<dbReference type="Gene3D" id="1.10.10.60">
    <property type="entry name" value="Homeodomain-like"/>
    <property type="match status" value="1"/>
</dbReference>
<evidence type="ECO:0000256" key="1">
    <source>
        <dbReference type="ARBA" id="ARBA00004123"/>
    </source>
</evidence>
<feature type="compositionally biased region" description="Polar residues" evidence="7">
    <location>
        <begin position="319"/>
        <end position="330"/>
    </location>
</feature>
<dbReference type="PANTHER" id="PTHR24340:SF109">
    <property type="entry name" value="BARH LIKE HOMEOBOX 1"/>
    <property type="match status" value="1"/>
</dbReference>